<dbReference type="EMBL" id="CP136924">
    <property type="protein sequence ID" value="WXA03474.1"/>
    <property type="molecule type" value="Genomic_DNA"/>
</dbReference>
<dbReference type="CDD" id="cd00198">
    <property type="entry name" value="vWFA"/>
    <property type="match status" value="1"/>
</dbReference>
<accession>A0AAU6PAF3</accession>
<name>A0AAU6PAF3_9FLAO</name>
<dbReference type="Proteomes" id="UP001368318">
    <property type="component" value="Chromosome"/>
</dbReference>
<dbReference type="Gene3D" id="3.40.50.410">
    <property type="entry name" value="von Willebrand factor, type A domain"/>
    <property type="match status" value="1"/>
</dbReference>
<gene>
    <name evidence="3" type="ORF">R3L15_04330</name>
    <name evidence="2" type="ORF">R3L16_03070</name>
</gene>
<keyword evidence="4" id="KW-1185">Reference proteome</keyword>
<proteinExistence type="predicted"/>
<dbReference type="InterPro" id="IPR002035">
    <property type="entry name" value="VWF_A"/>
</dbReference>
<feature type="domain" description="VWFA" evidence="1">
    <location>
        <begin position="1"/>
        <end position="113"/>
    </location>
</feature>
<evidence type="ECO:0000313" key="2">
    <source>
        <dbReference type="EMBL" id="WXA03474.1"/>
    </source>
</evidence>
<dbReference type="SUPFAM" id="SSF53300">
    <property type="entry name" value="vWA-like"/>
    <property type="match status" value="1"/>
</dbReference>
<sequence length="312" mass="35599">MLDITKSMWGGDGSGNIFKEVKKALYKGIEDIRDPETVVKIIPFQATHTYSELENWTFKAGDKASFLEAKKTIDNYSIKNVPGGYTDIYSALETAKNNIDSDRVNYIFLLTDGNQSPIPSATKETSKIDFSEEDLKISLDNWCNFSSKSESHLFYVMLSKTALNKPIINIIKKQCNAYSVEGTNMNIAFIKPYSNNIKVNLHDNPKNFEIELNANNWDYIKGQIFLKINLKNNSIFEVVENDIKVENKKIVVRLKTKNNSTFEALRKNLPIESIIPLTLSTDNNLKILNPVINLVIRNKKERVLTLEFVENE</sequence>
<dbReference type="EMBL" id="CP136925">
    <property type="protein sequence ID" value="WXA14104.1"/>
    <property type="molecule type" value="Genomic_DNA"/>
</dbReference>
<dbReference type="AlphaFoldDB" id="A0AAU6PAF3"/>
<evidence type="ECO:0000259" key="1">
    <source>
        <dbReference type="Pfam" id="PF13519"/>
    </source>
</evidence>
<reference evidence="3 4" key="1">
    <citation type="submission" date="2023-10" db="EMBL/GenBank/DDBJ databases">
        <title>Culture-based analysis of two novel bacteria associated with mangrove crab gills.</title>
        <authorList>
            <person name="Yang X."/>
            <person name="Garuglieri E."/>
            <person name="Van Goethem M.W."/>
            <person name="Fusi M."/>
            <person name="Marasco R."/>
            <person name="Daffonchio D.G."/>
        </authorList>
    </citation>
    <scope>NUCLEOTIDE SEQUENCE</scope>
    <source>
        <strain evidence="3">UG2-1</strain>
        <strain evidence="2">UG2-2</strain>
        <strain evidence="4">UG2_2</strain>
    </source>
</reference>
<evidence type="ECO:0000313" key="4">
    <source>
        <dbReference type="Proteomes" id="UP001368318"/>
    </source>
</evidence>
<dbReference type="InterPro" id="IPR036465">
    <property type="entry name" value="vWFA_dom_sf"/>
</dbReference>
<protein>
    <submittedName>
        <fullName evidence="3">VWA domain-containing protein</fullName>
    </submittedName>
</protein>
<dbReference type="KEGG" id="mcaa:R3L15_04330"/>
<evidence type="ECO:0000313" key="3">
    <source>
        <dbReference type="EMBL" id="WXA14104.1"/>
    </source>
</evidence>
<organism evidence="3">
    <name type="scientific">Mangrovimonas cancribranchiae</name>
    <dbReference type="NCBI Taxonomy" id="3080055"/>
    <lineage>
        <taxon>Bacteria</taxon>
        <taxon>Pseudomonadati</taxon>
        <taxon>Bacteroidota</taxon>
        <taxon>Flavobacteriia</taxon>
        <taxon>Flavobacteriales</taxon>
        <taxon>Flavobacteriaceae</taxon>
        <taxon>Mangrovimonas</taxon>
    </lineage>
</organism>
<dbReference type="Pfam" id="PF13519">
    <property type="entry name" value="VWA_2"/>
    <property type="match status" value="1"/>
</dbReference>
<dbReference type="RefSeq" id="WP_338733451.1">
    <property type="nucleotide sequence ID" value="NZ_CP136924.1"/>
</dbReference>